<keyword evidence="10 13" id="KW-0067">ATP-binding</keyword>
<dbReference type="OrthoDB" id="9766423at2"/>
<evidence type="ECO:0000256" key="6">
    <source>
        <dbReference type="ARBA" id="ARBA00022556"/>
    </source>
</evidence>
<dbReference type="GO" id="GO:0005524">
    <property type="term" value="F:ATP binding"/>
    <property type="evidence" value="ECO:0007669"/>
    <property type="project" value="UniProtKB-UniRule"/>
</dbReference>
<dbReference type="GO" id="GO:0009245">
    <property type="term" value="P:lipid A biosynthetic process"/>
    <property type="evidence" value="ECO:0007669"/>
    <property type="project" value="UniProtKB-UniRule"/>
</dbReference>
<evidence type="ECO:0000256" key="4">
    <source>
        <dbReference type="ARBA" id="ARBA00016436"/>
    </source>
</evidence>
<evidence type="ECO:0000256" key="8">
    <source>
        <dbReference type="ARBA" id="ARBA00022741"/>
    </source>
</evidence>
<dbReference type="Proteomes" id="UP000069632">
    <property type="component" value="Unassembled WGS sequence"/>
</dbReference>
<keyword evidence="9 13" id="KW-0418">Kinase</keyword>
<dbReference type="InterPro" id="IPR003758">
    <property type="entry name" value="LpxK"/>
</dbReference>
<dbReference type="GO" id="GO:0005886">
    <property type="term" value="C:plasma membrane"/>
    <property type="evidence" value="ECO:0007669"/>
    <property type="project" value="TreeGrafter"/>
</dbReference>
<feature type="binding site" evidence="13">
    <location>
        <begin position="62"/>
        <end position="69"/>
    </location>
    <ligand>
        <name>ATP</name>
        <dbReference type="ChEBI" id="CHEBI:30616"/>
    </ligand>
</feature>
<keyword evidence="5 13" id="KW-0444">Lipid biosynthesis</keyword>
<evidence type="ECO:0000256" key="11">
    <source>
        <dbReference type="ARBA" id="ARBA00023098"/>
    </source>
</evidence>
<comment type="similarity">
    <text evidence="13">Belongs to the LpxK family.</text>
</comment>
<evidence type="ECO:0000256" key="5">
    <source>
        <dbReference type="ARBA" id="ARBA00022516"/>
    </source>
</evidence>
<name>A0A128EN64_9BACT</name>
<keyword evidence="7 13" id="KW-0808">Transferase</keyword>
<dbReference type="AlphaFoldDB" id="A0A128EN64"/>
<evidence type="ECO:0000313" key="14">
    <source>
        <dbReference type="EMBL" id="CZE47251.1"/>
    </source>
</evidence>
<proteinExistence type="inferred from homology"/>
<evidence type="ECO:0000256" key="10">
    <source>
        <dbReference type="ARBA" id="ARBA00022840"/>
    </source>
</evidence>
<gene>
    <name evidence="13 14" type="primary">lpxK</name>
    <name evidence="14" type="ORF">ERS672216_00800</name>
</gene>
<dbReference type="GO" id="GO:0009029">
    <property type="term" value="F:lipid-A 4'-kinase activity"/>
    <property type="evidence" value="ECO:0007669"/>
    <property type="project" value="UniProtKB-UniRule"/>
</dbReference>
<evidence type="ECO:0000256" key="3">
    <source>
        <dbReference type="ARBA" id="ARBA00012071"/>
    </source>
</evidence>
<protein>
    <recommendedName>
        <fullName evidence="4 13">Tetraacyldisaccharide 4'-kinase</fullName>
        <ecNumber evidence="3 13">2.7.1.130</ecNumber>
    </recommendedName>
    <alternativeName>
        <fullName evidence="12 13">Lipid A 4'-kinase</fullName>
    </alternativeName>
</protein>
<dbReference type="UniPathway" id="UPA00359">
    <property type="reaction ID" value="UER00482"/>
</dbReference>
<dbReference type="PANTHER" id="PTHR42724:SF1">
    <property type="entry name" value="TETRAACYLDISACCHARIDE 4'-KINASE, MITOCHONDRIAL-RELATED"/>
    <property type="match status" value="1"/>
</dbReference>
<dbReference type="GO" id="GO:0009244">
    <property type="term" value="P:lipopolysaccharide core region biosynthetic process"/>
    <property type="evidence" value="ECO:0007669"/>
    <property type="project" value="TreeGrafter"/>
</dbReference>
<reference evidence="14 15" key="1">
    <citation type="submission" date="2016-02" db="EMBL/GenBank/DDBJ databases">
        <authorList>
            <consortium name="Pathogen Informatics"/>
        </authorList>
    </citation>
    <scope>NUCLEOTIDE SEQUENCE [LARGE SCALE GENOMIC DNA]</scope>
    <source>
        <strain evidence="14 15">RC20</strain>
    </source>
</reference>
<keyword evidence="8 13" id="KW-0547">Nucleotide-binding</keyword>
<evidence type="ECO:0000256" key="12">
    <source>
        <dbReference type="ARBA" id="ARBA00029757"/>
    </source>
</evidence>
<dbReference type="NCBIfam" id="NF001892">
    <property type="entry name" value="PRK00652.1-5"/>
    <property type="match status" value="1"/>
</dbReference>
<evidence type="ECO:0000256" key="13">
    <source>
        <dbReference type="HAMAP-Rule" id="MF_00409"/>
    </source>
</evidence>
<organism evidence="14 15">
    <name type="scientific">Campylobacter geochelonis</name>
    <dbReference type="NCBI Taxonomy" id="1780362"/>
    <lineage>
        <taxon>Bacteria</taxon>
        <taxon>Pseudomonadati</taxon>
        <taxon>Campylobacterota</taxon>
        <taxon>Epsilonproteobacteria</taxon>
        <taxon>Campylobacterales</taxon>
        <taxon>Campylobacteraceae</taxon>
        <taxon>Campylobacter</taxon>
    </lineage>
</organism>
<accession>A0A128EN64</accession>
<evidence type="ECO:0000256" key="1">
    <source>
        <dbReference type="ARBA" id="ARBA00002274"/>
    </source>
</evidence>
<dbReference type="EC" id="2.7.1.130" evidence="3 13"/>
<evidence type="ECO:0000256" key="9">
    <source>
        <dbReference type="ARBA" id="ARBA00022777"/>
    </source>
</evidence>
<comment type="pathway">
    <text evidence="2 13">Glycolipid biosynthesis; lipid IV(A) biosynthesis; lipid IV(A) from (3R)-3-hydroxytetradecanoyl-[acyl-carrier-protein] and UDP-N-acetyl-alpha-D-glucosamine: step 6/6.</text>
</comment>
<comment type="function">
    <text evidence="1 13">Transfers the gamma-phosphate of ATP to the 4'-position of a tetraacyldisaccharide 1-phosphate intermediate (termed DS-1-P) to form tetraacyldisaccharide 1,4'-bis-phosphate (lipid IVA).</text>
</comment>
<dbReference type="Pfam" id="PF02606">
    <property type="entry name" value="LpxK"/>
    <property type="match status" value="1"/>
</dbReference>
<evidence type="ECO:0000313" key="15">
    <source>
        <dbReference type="Proteomes" id="UP000069632"/>
    </source>
</evidence>
<dbReference type="HAMAP" id="MF_00409">
    <property type="entry name" value="LpxK"/>
    <property type="match status" value="1"/>
</dbReference>
<dbReference type="EMBL" id="FIZP01000002">
    <property type="protein sequence ID" value="CZE47251.1"/>
    <property type="molecule type" value="Genomic_DNA"/>
</dbReference>
<evidence type="ECO:0000256" key="7">
    <source>
        <dbReference type="ARBA" id="ARBA00022679"/>
    </source>
</evidence>
<comment type="catalytic activity">
    <reaction evidence="13">
        <text>a lipid A disaccharide + ATP = a lipid IVA + ADP + H(+)</text>
        <dbReference type="Rhea" id="RHEA:67840"/>
        <dbReference type="ChEBI" id="CHEBI:15378"/>
        <dbReference type="ChEBI" id="CHEBI:30616"/>
        <dbReference type="ChEBI" id="CHEBI:176343"/>
        <dbReference type="ChEBI" id="CHEBI:176425"/>
        <dbReference type="ChEBI" id="CHEBI:456216"/>
        <dbReference type="EC" id="2.7.1.130"/>
    </reaction>
</comment>
<evidence type="ECO:0000256" key="2">
    <source>
        <dbReference type="ARBA" id="ARBA00004870"/>
    </source>
</evidence>
<sequence length="306" mass="34892">MFERKFHAWIDRYFYTPSFSQKLLAQILAPLSILYALVVTVKKRFSKEVDYKIPIISVGNLTLGGSGKTPLTKAIFLKFSPKFKTFIILRGYKRNSRGMHIVALDGKILVDIKTSGDEAMEYALGLQNANVIVSEDRVIAIKEAKKLGAKLILLDDGFSKFNIKKFNILLVPKPKPALNLTLPSGAYRYPLSFYKFGDFIPKQSDIKKTSTIKNPTKRMVLTTAIAKPNRLKEHFSSCVGKEFFPDHYEFKKDELEEILKRYNATSLLVTAKDYVKIKDFNLPLSLINLELELSSEFEKKISSFIK</sequence>
<keyword evidence="15" id="KW-1185">Reference proteome</keyword>
<keyword evidence="6 13" id="KW-0441">Lipid A biosynthesis</keyword>
<dbReference type="PANTHER" id="PTHR42724">
    <property type="entry name" value="TETRAACYLDISACCHARIDE 4'-KINASE"/>
    <property type="match status" value="1"/>
</dbReference>
<dbReference type="RefSeq" id="WP_075493338.1">
    <property type="nucleotide sequence ID" value="NZ_FIZP01000002.1"/>
</dbReference>
<keyword evidence="11 13" id="KW-0443">Lipid metabolism</keyword>